<sequence>MSKLNLMICPHDTAKKPEKWFRFVQYLNLNLDFTVHFTISLDFKEFHDQLSTADIVYANPADGVNLVTKEQFIPIVRSTNLFDEVVFIANPNLNNPSLQSYQGSKVVTVNSMVTKLATSILQRQDIMPTEVVNKESWLGVVNAVAKDEASLGFVYKDTYDELSLKTKEMVIAIATSTEHKAFHALYLNPKARDHAQAISSVLQQMHLNPSGLDVLQELKVEAWELVPADALQSLFAMAE</sequence>
<dbReference type="Pfam" id="PF12974">
    <property type="entry name" value="Phosphonate-bd"/>
    <property type="match status" value="1"/>
</dbReference>
<accession>A0ABU5TDC8</accession>
<reference evidence="1 2" key="1">
    <citation type="submission" date="2023-12" db="EMBL/GenBank/DDBJ databases">
        <title>Baltic Sea Cyanobacteria.</title>
        <authorList>
            <person name="Delbaje E."/>
            <person name="Fewer D.P."/>
            <person name="Shishido T.K."/>
        </authorList>
    </citation>
    <scope>NUCLEOTIDE SEQUENCE [LARGE SCALE GENOMIC DNA]</scope>
    <source>
        <strain evidence="1 2">UHCC 0370</strain>
    </source>
</reference>
<gene>
    <name evidence="1" type="ORF">VB774_00700</name>
</gene>
<keyword evidence="2" id="KW-1185">Reference proteome</keyword>
<evidence type="ECO:0000313" key="2">
    <source>
        <dbReference type="Proteomes" id="UP001301388"/>
    </source>
</evidence>
<proteinExistence type="predicted"/>
<organism evidence="1 2">
    <name type="scientific">Pseudanabaena galeata UHCC 0370</name>
    <dbReference type="NCBI Taxonomy" id="3110310"/>
    <lineage>
        <taxon>Bacteria</taxon>
        <taxon>Bacillati</taxon>
        <taxon>Cyanobacteriota</taxon>
        <taxon>Cyanophyceae</taxon>
        <taxon>Pseudanabaenales</taxon>
        <taxon>Pseudanabaenaceae</taxon>
        <taxon>Pseudanabaena</taxon>
    </lineage>
</organism>
<evidence type="ECO:0000313" key="1">
    <source>
        <dbReference type="EMBL" id="MEA5476127.1"/>
    </source>
</evidence>
<dbReference type="Proteomes" id="UP001301388">
    <property type="component" value="Unassembled WGS sequence"/>
</dbReference>
<dbReference type="RefSeq" id="WP_281009296.1">
    <property type="nucleotide sequence ID" value="NZ_JAYGIE010000002.1"/>
</dbReference>
<dbReference type="EMBL" id="JAYGIE010000002">
    <property type="protein sequence ID" value="MEA5476127.1"/>
    <property type="molecule type" value="Genomic_DNA"/>
</dbReference>
<protein>
    <submittedName>
        <fullName evidence="1">PhnD/SsuA/transferrin family substrate-binding protein</fullName>
    </submittedName>
</protein>
<comment type="caution">
    <text evidence="1">The sequence shown here is derived from an EMBL/GenBank/DDBJ whole genome shotgun (WGS) entry which is preliminary data.</text>
</comment>
<name>A0ABU5TDC8_9CYAN</name>